<evidence type="ECO:0000313" key="3">
    <source>
        <dbReference type="Proteomes" id="UP000053105"/>
    </source>
</evidence>
<reference evidence="2 3" key="1">
    <citation type="submission" date="2015-07" db="EMBL/GenBank/DDBJ databases">
        <title>The genome of Melipona quadrifasciata.</title>
        <authorList>
            <person name="Pan H."/>
            <person name="Kapheim K."/>
        </authorList>
    </citation>
    <scope>NUCLEOTIDE SEQUENCE [LARGE SCALE GENOMIC DNA]</scope>
    <source>
        <strain evidence="2">0111107301</strain>
        <tissue evidence="2">Whole body</tissue>
    </source>
</reference>
<gene>
    <name evidence="2" type="ORF">WN51_05696</name>
</gene>
<accession>A0A0M9ADN4</accession>
<keyword evidence="3" id="KW-1185">Reference proteome</keyword>
<dbReference type="AlphaFoldDB" id="A0A0M9ADN4"/>
<dbReference type="Proteomes" id="UP000053105">
    <property type="component" value="Unassembled WGS sequence"/>
</dbReference>
<dbReference type="EMBL" id="KQ435693">
    <property type="protein sequence ID" value="KOX81009.1"/>
    <property type="molecule type" value="Genomic_DNA"/>
</dbReference>
<organism evidence="2 3">
    <name type="scientific">Melipona quadrifasciata</name>
    <dbReference type="NCBI Taxonomy" id="166423"/>
    <lineage>
        <taxon>Eukaryota</taxon>
        <taxon>Metazoa</taxon>
        <taxon>Ecdysozoa</taxon>
        <taxon>Arthropoda</taxon>
        <taxon>Hexapoda</taxon>
        <taxon>Insecta</taxon>
        <taxon>Pterygota</taxon>
        <taxon>Neoptera</taxon>
        <taxon>Endopterygota</taxon>
        <taxon>Hymenoptera</taxon>
        <taxon>Apocrita</taxon>
        <taxon>Aculeata</taxon>
        <taxon>Apoidea</taxon>
        <taxon>Anthophila</taxon>
        <taxon>Apidae</taxon>
        <taxon>Melipona</taxon>
    </lineage>
</organism>
<name>A0A0M9ADN4_9HYME</name>
<proteinExistence type="predicted"/>
<evidence type="ECO:0000313" key="2">
    <source>
        <dbReference type="EMBL" id="KOX81009.1"/>
    </source>
</evidence>
<evidence type="ECO:0000256" key="1">
    <source>
        <dbReference type="SAM" id="MobiDB-lite"/>
    </source>
</evidence>
<sequence>MASSNPLVFQWPSLGQIRITSVSKIEFGYKSFTDRILLLCTEKILLERKKATTPREKNRILGIYRQDKQAIVLMRRSRCRFDLIFLKFPQIPTEESSSFAQRERNRINALRYDFGTLTFTRLSIALAQKSKIEALVFNCERGASDFFISVSKAVKWLSVGKFTLSRQLASCSCERALVTAKRIPTSPVLSIFRPRDRTFSKQDDDDDDDDEGKEEKEEEEEEEEEREKKKANTCKGFLRFLKPVDH</sequence>
<feature type="region of interest" description="Disordered" evidence="1">
    <location>
        <begin position="198"/>
        <end position="231"/>
    </location>
</feature>
<feature type="compositionally biased region" description="Acidic residues" evidence="1">
    <location>
        <begin position="203"/>
        <end position="225"/>
    </location>
</feature>
<protein>
    <submittedName>
        <fullName evidence="2">Uncharacterized protein</fullName>
    </submittedName>
</protein>